<proteinExistence type="predicted"/>
<evidence type="ECO:0008006" key="3">
    <source>
        <dbReference type="Google" id="ProtNLM"/>
    </source>
</evidence>
<keyword evidence="2" id="KW-1185">Reference proteome</keyword>
<reference evidence="2" key="1">
    <citation type="submission" date="2018-01" db="EMBL/GenBank/DDBJ databases">
        <title>Complete genome of Tamlana sp. UJ94.</title>
        <authorList>
            <person name="Jung J."/>
            <person name="Chung D."/>
            <person name="Bae S.S."/>
            <person name="Baek K."/>
        </authorList>
    </citation>
    <scope>NUCLEOTIDE SEQUENCE [LARGE SCALE GENOMIC DNA]</scope>
    <source>
        <strain evidence="2">UJ94</strain>
    </source>
</reference>
<evidence type="ECO:0000313" key="2">
    <source>
        <dbReference type="Proteomes" id="UP000236592"/>
    </source>
</evidence>
<dbReference type="OrthoDB" id="648347at2"/>
<dbReference type="InterPro" id="IPR019861">
    <property type="entry name" value="PorP/SprF_Bacteroidetes"/>
</dbReference>
<evidence type="ECO:0000313" key="1">
    <source>
        <dbReference type="EMBL" id="AUS04839.1"/>
    </source>
</evidence>
<accession>A0A2I7SG03</accession>
<dbReference type="Pfam" id="PF11751">
    <property type="entry name" value="PorP_SprF"/>
    <property type="match status" value="1"/>
</dbReference>
<dbReference type="RefSeq" id="WP_102994907.1">
    <property type="nucleotide sequence ID" value="NZ_CP025938.1"/>
</dbReference>
<dbReference type="AlphaFoldDB" id="A0A2I7SG03"/>
<dbReference type="EMBL" id="CP025938">
    <property type="protein sequence ID" value="AUS04839.1"/>
    <property type="molecule type" value="Genomic_DNA"/>
</dbReference>
<sequence>MKLNRFILAIVALLSFQFVRSQEGIPIYADYLSDNYYLIHPSMAGAANCGKIRVTGRQQWFGQDNAPKLLTVSANSRLGDSQSAIGGIAYTDKNGYHSQSGGYLTYAHHLMFSRSVSDLNMLSFGLSAGFIQYKLDETEFLNDVPVRDPNIDGIVQSEANFNLDVGFSYHYINFYAHGTIKNLLNNSGINNDLEVTSNLRRLLLSTGYVFNRFGSSWSFEPSLLYQYKTGTKENLIDVNAKVYKQMDFGQFWAGLSYRQSLDGTEYKTDTQTIETQRLNLITPIIGVNYNRFMFAYTYTYQSNDIVFTNGGFHQFSLGYDFNCAPKRYECHCPAVN</sequence>
<dbReference type="NCBIfam" id="TIGR03519">
    <property type="entry name" value="T9SS_PorP_fam"/>
    <property type="match status" value="1"/>
</dbReference>
<dbReference type="Proteomes" id="UP000236592">
    <property type="component" value="Chromosome"/>
</dbReference>
<protein>
    <recommendedName>
        <fullName evidence="3">Type IX secretion system membrane protein PorP/SprF</fullName>
    </recommendedName>
</protein>
<name>A0A2I7SG03_9FLAO</name>
<gene>
    <name evidence="1" type="ORF">C1A40_04830</name>
</gene>
<organism evidence="1 2">
    <name type="scientific">Pseudotamlana carrageenivorans</name>
    <dbReference type="NCBI Taxonomy" id="2069432"/>
    <lineage>
        <taxon>Bacteria</taxon>
        <taxon>Pseudomonadati</taxon>
        <taxon>Bacteroidota</taxon>
        <taxon>Flavobacteriia</taxon>
        <taxon>Flavobacteriales</taxon>
        <taxon>Flavobacteriaceae</taxon>
        <taxon>Pseudotamlana</taxon>
    </lineage>
</organism>
<dbReference type="KEGG" id="taj:C1A40_04830"/>